<dbReference type="Pfam" id="PF16413">
    <property type="entry name" value="Mlh1_C"/>
    <property type="match status" value="1"/>
</dbReference>
<keyword evidence="9" id="KW-1185">Reference proteome</keyword>
<feature type="compositionally biased region" description="Polar residues" evidence="6">
    <location>
        <begin position="505"/>
        <end position="514"/>
    </location>
</feature>
<evidence type="ECO:0000256" key="6">
    <source>
        <dbReference type="SAM" id="MobiDB-lite"/>
    </source>
</evidence>
<protein>
    <submittedName>
        <fullName evidence="8">DNA mismatch repair protein Mlh1</fullName>
    </submittedName>
</protein>
<sequence length="886" mass="97038">MAARIHRLDEATVNRIAAGEIIHRPANALKELLENALDAGSTSVQVLVKDGGLKLLQIQDTGHGIHKDDLGIVCERFTTSKLRKFEDLHSIATFGFRGEALASISHVAHLTITSRTPDSPCAWRATYSDGKLVPPKAGASADPKPCAGNAGTTITVRVPACSAVQRAAAYAGALEQVEDLFFNVPIRRKTFTNLAEEYTRVLEVVQRYAIHNSRVGFSCKKHSAQVADLQTASNASKLDNIRAVFGNNVARELIEFEFESVRWQFKATGHISNANFNTKRFTLLLFINNRLVESPAVKKSLEALYAKYLPKGTHPFVYLSLELNPETVDVNVHPTKRHVQFLHEDSIIEALCEAIDQRLASANDSRVYYVQTTLSAGVPSFAPNPPASQVPAAAYDEAKGPENARDAGARQQTLRLAPADSNDAAVAPSGPIARSGSSRGLSAATPVRAPEHKLVRTDNRVRTLDAYIAPAAKTVGTSRASPPQREAEPPTINPAAAVVALADTETANTISSPSKRQRIERAAEMQQDRSRVSLGRPASLAQSTARQPAALPIEDDIDDFDDDAPRRGKAVEQQREPDAARGGAMDVDGDNDAQVGVGQPTLGSLSSSQTIPGRHFVDVRLTSVLELRDDVVAQEHKALTEMFREHSFVGCVNNAVALIQHHTKLYLVNYQDLSRELCYQVVLRGFSNFGFITLETPLSIHELVLIALDCSDYWEESMMPKQEIAATITTTITDRREMLLEYFSIQVDGDGLLGALPVLMRDYVPNMDKLPEFVLRLGSHVNWDEERPCFQSIAEELAVFYEVEAPLADELAASQAATSQPPVQASLASLAPRAVDPDTAEYRRVIEHVVFPHIKRYMIGTKAMLADKLVTQIADLPDLYKVFERC</sequence>
<keyword evidence="5" id="KW-0539">Nucleus</keyword>
<dbReference type="NCBIfam" id="TIGR00585">
    <property type="entry name" value="mutl"/>
    <property type="match status" value="2"/>
</dbReference>
<comment type="subcellular location">
    <subcellularLocation>
        <location evidence="1">Nucleus</location>
    </subcellularLocation>
</comment>
<dbReference type="Pfam" id="PF13589">
    <property type="entry name" value="HATPase_c_3"/>
    <property type="match status" value="1"/>
</dbReference>
<evidence type="ECO:0000256" key="1">
    <source>
        <dbReference type="ARBA" id="ARBA00004123"/>
    </source>
</evidence>
<feature type="compositionally biased region" description="Basic and acidic residues" evidence="6">
    <location>
        <begin position="563"/>
        <end position="579"/>
    </location>
</feature>
<feature type="compositionally biased region" description="Basic and acidic residues" evidence="6">
    <location>
        <begin position="517"/>
        <end position="531"/>
    </location>
</feature>
<evidence type="ECO:0000256" key="3">
    <source>
        <dbReference type="ARBA" id="ARBA00022763"/>
    </source>
</evidence>
<dbReference type="InterPro" id="IPR020568">
    <property type="entry name" value="Ribosomal_Su5_D2-typ_SF"/>
</dbReference>
<dbReference type="SUPFAM" id="SSF55874">
    <property type="entry name" value="ATPase domain of HSP90 chaperone/DNA topoisomerase II/histidine kinase"/>
    <property type="match status" value="1"/>
</dbReference>
<feature type="compositionally biased region" description="Low complexity" evidence="6">
    <location>
        <begin position="433"/>
        <end position="444"/>
    </location>
</feature>
<gene>
    <name evidence="8" type="primary">mlh1</name>
    <name evidence="8" type="ORF">HK105_208651</name>
</gene>
<dbReference type="PROSITE" id="PS00058">
    <property type="entry name" value="DNA_MISMATCH_REPAIR_1"/>
    <property type="match status" value="1"/>
</dbReference>
<comment type="similarity">
    <text evidence="2">Belongs to the DNA mismatch repair MutL/HexB family.</text>
</comment>
<dbReference type="PANTHER" id="PTHR10073:SF12">
    <property type="entry name" value="DNA MISMATCH REPAIR PROTEIN MLH1"/>
    <property type="match status" value="1"/>
</dbReference>
<name>A0ABR4MXD0_9FUNG</name>
<evidence type="ECO:0000256" key="4">
    <source>
        <dbReference type="ARBA" id="ARBA00023204"/>
    </source>
</evidence>
<dbReference type="InterPro" id="IPR036890">
    <property type="entry name" value="HATPase_C_sf"/>
</dbReference>
<dbReference type="InterPro" id="IPR014721">
    <property type="entry name" value="Ribsml_uS5_D2-typ_fold_subgr"/>
</dbReference>
<dbReference type="InterPro" id="IPR002099">
    <property type="entry name" value="MutL/Mlh/PMS"/>
</dbReference>
<organism evidence="8 9">
    <name type="scientific">Polyrhizophydium stewartii</name>
    <dbReference type="NCBI Taxonomy" id="2732419"/>
    <lineage>
        <taxon>Eukaryota</taxon>
        <taxon>Fungi</taxon>
        <taxon>Fungi incertae sedis</taxon>
        <taxon>Chytridiomycota</taxon>
        <taxon>Chytridiomycota incertae sedis</taxon>
        <taxon>Chytridiomycetes</taxon>
        <taxon>Rhizophydiales</taxon>
        <taxon>Rhizophydiales incertae sedis</taxon>
        <taxon>Polyrhizophydium</taxon>
    </lineage>
</organism>
<feature type="region of interest" description="Disordered" evidence="6">
    <location>
        <begin position="505"/>
        <end position="608"/>
    </location>
</feature>
<dbReference type="InterPro" id="IPR013507">
    <property type="entry name" value="DNA_mismatch_S5_2-like"/>
</dbReference>
<dbReference type="EMBL" id="JADGIZ020000085">
    <property type="protein sequence ID" value="KAL2911869.1"/>
    <property type="molecule type" value="Genomic_DNA"/>
</dbReference>
<evidence type="ECO:0000313" key="9">
    <source>
        <dbReference type="Proteomes" id="UP001527925"/>
    </source>
</evidence>
<dbReference type="PANTHER" id="PTHR10073">
    <property type="entry name" value="DNA MISMATCH REPAIR PROTEIN MLH, PMS, MUTL"/>
    <property type="match status" value="1"/>
</dbReference>
<dbReference type="Gene3D" id="3.30.565.10">
    <property type="entry name" value="Histidine kinase-like ATPase, C-terminal domain"/>
    <property type="match status" value="1"/>
</dbReference>
<feature type="domain" description="DNA mismatch repair protein S5" evidence="7">
    <location>
        <begin position="241"/>
        <end position="360"/>
    </location>
</feature>
<dbReference type="Gene3D" id="3.30.230.10">
    <property type="match status" value="1"/>
</dbReference>
<accession>A0ABR4MXD0</accession>
<dbReference type="SMART" id="SM01340">
    <property type="entry name" value="DNA_mis_repair"/>
    <property type="match status" value="1"/>
</dbReference>
<evidence type="ECO:0000259" key="7">
    <source>
        <dbReference type="SMART" id="SM01340"/>
    </source>
</evidence>
<dbReference type="InterPro" id="IPR014762">
    <property type="entry name" value="DNA_mismatch_repair_CS"/>
</dbReference>
<evidence type="ECO:0000313" key="8">
    <source>
        <dbReference type="EMBL" id="KAL2911869.1"/>
    </source>
</evidence>
<dbReference type="CDD" id="cd03483">
    <property type="entry name" value="MutL_Trans_MLH1"/>
    <property type="match status" value="1"/>
</dbReference>
<dbReference type="SUPFAM" id="SSF54211">
    <property type="entry name" value="Ribosomal protein S5 domain 2-like"/>
    <property type="match status" value="1"/>
</dbReference>
<dbReference type="InterPro" id="IPR038973">
    <property type="entry name" value="MutL/Mlh/Pms-like"/>
</dbReference>
<dbReference type="Pfam" id="PF01119">
    <property type="entry name" value="DNA_mis_repair"/>
    <property type="match status" value="1"/>
</dbReference>
<dbReference type="CDD" id="cd16926">
    <property type="entry name" value="HATPase_MutL-MLH-PMS-like"/>
    <property type="match status" value="1"/>
</dbReference>
<dbReference type="Proteomes" id="UP001527925">
    <property type="component" value="Unassembled WGS sequence"/>
</dbReference>
<feature type="compositionally biased region" description="Basic and acidic residues" evidence="6">
    <location>
        <begin position="449"/>
        <end position="458"/>
    </location>
</feature>
<dbReference type="InterPro" id="IPR032189">
    <property type="entry name" value="Mlh1_C"/>
</dbReference>
<keyword evidence="4" id="KW-0234">DNA repair</keyword>
<evidence type="ECO:0000256" key="5">
    <source>
        <dbReference type="ARBA" id="ARBA00023242"/>
    </source>
</evidence>
<proteinExistence type="inferred from homology"/>
<comment type="caution">
    <text evidence="8">The sequence shown here is derived from an EMBL/GenBank/DDBJ whole genome shotgun (WGS) entry which is preliminary data.</text>
</comment>
<feature type="compositionally biased region" description="Acidic residues" evidence="6">
    <location>
        <begin position="553"/>
        <end position="562"/>
    </location>
</feature>
<keyword evidence="3" id="KW-0227">DNA damage</keyword>
<reference evidence="8 9" key="1">
    <citation type="submission" date="2023-09" db="EMBL/GenBank/DDBJ databases">
        <title>Pangenome analysis of Batrachochytrium dendrobatidis and related Chytrids.</title>
        <authorList>
            <person name="Yacoub M.N."/>
            <person name="Stajich J.E."/>
            <person name="James T.Y."/>
        </authorList>
    </citation>
    <scope>NUCLEOTIDE SEQUENCE [LARGE SCALE GENOMIC DNA]</scope>
    <source>
        <strain evidence="8 9">JEL0888</strain>
    </source>
</reference>
<evidence type="ECO:0000256" key="2">
    <source>
        <dbReference type="ARBA" id="ARBA00006082"/>
    </source>
</evidence>
<feature type="region of interest" description="Disordered" evidence="6">
    <location>
        <begin position="418"/>
        <end position="458"/>
    </location>
</feature>